<dbReference type="Proteomes" id="UP001165121">
    <property type="component" value="Unassembled WGS sequence"/>
</dbReference>
<evidence type="ECO:0000256" key="1">
    <source>
        <dbReference type="SAM" id="MobiDB-lite"/>
    </source>
</evidence>
<dbReference type="AlphaFoldDB" id="A0A9W6U3K2"/>
<dbReference type="EMBL" id="BSXT01000326">
    <property type="protein sequence ID" value="GMF24465.1"/>
    <property type="molecule type" value="Genomic_DNA"/>
</dbReference>
<evidence type="ECO:0000313" key="2">
    <source>
        <dbReference type="EMBL" id="GMF24465.1"/>
    </source>
</evidence>
<gene>
    <name evidence="2" type="ORF">Pfra01_000411300</name>
</gene>
<accession>A0A9W6U3K2</accession>
<keyword evidence="3" id="KW-1185">Reference proteome</keyword>
<evidence type="ECO:0000313" key="3">
    <source>
        <dbReference type="Proteomes" id="UP001165121"/>
    </source>
</evidence>
<feature type="region of interest" description="Disordered" evidence="1">
    <location>
        <begin position="29"/>
        <end position="48"/>
    </location>
</feature>
<proteinExistence type="predicted"/>
<organism evidence="2 3">
    <name type="scientific">Phytophthora fragariaefolia</name>
    <dbReference type="NCBI Taxonomy" id="1490495"/>
    <lineage>
        <taxon>Eukaryota</taxon>
        <taxon>Sar</taxon>
        <taxon>Stramenopiles</taxon>
        <taxon>Oomycota</taxon>
        <taxon>Peronosporomycetes</taxon>
        <taxon>Peronosporales</taxon>
        <taxon>Peronosporaceae</taxon>
        <taxon>Phytophthora</taxon>
    </lineage>
</organism>
<protein>
    <submittedName>
        <fullName evidence="2">Unnamed protein product</fullName>
    </submittedName>
</protein>
<name>A0A9W6U3K2_9STRA</name>
<feature type="region of interest" description="Disordered" evidence="1">
    <location>
        <begin position="90"/>
        <end position="120"/>
    </location>
</feature>
<reference evidence="2" key="1">
    <citation type="submission" date="2023-04" db="EMBL/GenBank/DDBJ databases">
        <title>Phytophthora fragariaefolia NBRC 109709.</title>
        <authorList>
            <person name="Ichikawa N."/>
            <person name="Sato H."/>
            <person name="Tonouchi N."/>
        </authorList>
    </citation>
    <scope>NUCLEOTIDE SEQUENCE</scope>
    <source>
        <strain evidence="2">NBRC 109709</strain>
    </source>
</reference>
<comment type="caution">
    <text evidence="2">The sequence shown here is derived from an EMBL/GenBank/DDBJ whole genome shotgun (WGS) entry which is preliminary data.</text>
</comment>
<sequence>MSGVYAICGRRPVQLPENGVAQGVVDDEREACERQQQPPADEEDDEPRIYFEVERTSEQPDQFTPQKLWIKQADYEELWRDERMRSDILNEHYNGSDYEDRSSSDEDGGDASVVNHGAAP</sequence>